<dbReference type="AlphaFoldDB" id="A0A6J6EX37"/>
<name>A0A6J6EX37_9ZZZZ</name>
<dbReference type="InterPro" id="IPR029026">
    <property type="entry name" value="tRNA_m1G_MTases_N"/>
</dbReference>
<dbReference type="Pfam" id="PF00588">
    <property type="entry name" value="SpoU_methylase"/>
    <property type="match status" value="1"/>
</dbReference>
<reference evidence="6" key="1">
    <citation type="submission" date="2020-05" db="EMBL/GenBank/DDBJ databases">
        <authorList>
            <person name="Chiriac C."/>
            <person name="Salcher M."/>
            <person name="Ghai R."/>
            <person name="Kavagutti S V."/>
        </authorList>
    </citation>
    <scope>NUCLEOTIDE SEQUENCE</scope>
</reference>
<evidence type="ECO:0000313" key="11">
    <source>
        <dbReference type="EMBL" id="CAB5073845.1"/>
    </source>
</evidence>
<sequence length="383" mass="39399">MSPARGGRSGGKAPKGAKSAGPKSSKGAPRGKAGPSAGPKSSRKAAAAPRGGTKRAPAAKRGAFPKAAAPAPGAAKGSKPMSSAAKKAVEAKQARHAAASVRKSDRPGAMRRARGEGDRPIARGQAIPRGLGGDQVEGRQAVRELLLAGKRRVREVMIAEDQDNNETLQDIADLANDMKIPVREVTRTKLFSVARTESPQGVLARADEIDDFDLLDLAKRKGANGAPPFLLAVDGVTDPGNLGALLRTAECSGVTGIVLPKHRAVHITPTVTKSAAGAVEYLPMALVGGLPNAINELRAAGVWVIGLDMGGDTDLFNLTVADEPVCLVMGAEGKGLSRLVRERCDAVVSIPLLGELASLNVSAAGALACYEVTRRRLAAKAAN</sequence>
<evidence type="ECO:0000313" key="7">
    <source>
        <dbReference type="EMBL" id="CAB4619559.1"/>
    </source>
</evidence>
<evidence type="ECO:0000313" key="10">
    <source>
        <dbReference type="EMBL" id="CAB4946387.1"/>
    </source>
</evidence>
<proteinExistence type="predicted"/>
<dbReference type="GO" id="GO:0008173">
    <property type="term" value="F:RNA methyltransferase activity"/>
    <property type="evidence" value="ECO:0007669"/>
    <property type="project" value="InterPro"/>
</dbReference>
<organism evidence="6">
    <name type="scientific">freshwater metagenome</name>
    <dbReference type="NCBI Taxonomy" id="449393"/>
    <lineage>
        <taxon>unclassified sequences</taxon>
        <taxon>metagenomes</taxon>
        <taxon>ecological metagenomes</taxon>
    </lineage>
</organism>
<dbReference type="EMBL" id="CAFAAM010000003">
    <property type="protein sequence ID" value="CAB4792041.1"/>
    <property type="molecule type" value="Genomic_DNA"/>
</dbReference>
<evidence type="ECO:0000313" key="6">
    <source>
        <dbReference type="EMBL" id="CAB4580527.1"/>
    </source>
</evidence>
<dbReference type="EMBL" id="CAEZVC010000028">
    <property type="protein sequence ID" value="CAB4619559.1"/>
    <property type="molecule type" value="Genomic_DNA"/>
</dbReference>
<feature type="region of interest" description="Disordered" evidence="3">
    <location>
        <begin position="1"/>
        <end position="135"/>
    </location>
</feature>
<protein>
    <submittedName>
        <fullName evidence="6">Unannotated protein</fullName>
    </submittedName>
</protein>
<dbReference type="InterPro" id="IPR029064">
    <property type="entry name" value="Ribosomal_eL30-like_sf"/>
</dbReference>
<dbReference type="SUPFAM" id="SSF55315">
    <property type="entry name" value="L30e-like"/>
    <property type="match status" value="1"/>
</dbReference>
<dbReference type="SUPFAM" id="SSF75217">
    <property type="entry name" value="alpha/beta knot"/>
    <property type="match status" value="1"/>
</dbReference>
<dbReference type="PANTHER" id="PTHR46429:SF1">
    <property type="entry name" value="23S RRNA (GUANOSINE-2'-O-)-METHYLTRANSFERASE RLMB"/>
    <property type="match status" value="1"/>
</dbReference>
<dbReference type="EMBL" id="CAEZTY010000014">
    <property type="protein sequence ID" value="CAB4580527.1"/>
    <property type="molecule type" value="Genomic_DNA"/>
</dbReference>
<dbReference type="EMBL" id="CAEZXY010000003">
    <property type="protein sequence ID" value="CAB4694423.1"/>
    <property type="molecule type" value="Genomic_DNA"/>
</dbReference>
<accession>A0A6J6EX37</accession>
<feature type="domain" description="RNA 2-O ribose methyltransferase substrate binding" evidence="4">
    <location>
        <begin position="135"/>
        <end position="212"/>
    </location>
</feature>
<dbReference type="GO" id="GO:0005829">
    <property type="term" value="C:cytosol"/>
    <property type="evidence" value="ECO:0007669"/>
    <property type="project" value="TreeGrafter"/>
</dbReference>
<dbReference type="InterPro" id="IPR001537">
    <property type="entry name" value="SpoU_MeTrfase"/>
</dbReference>
<feature type="compositionally biased region" description="Basic and acidic residues" evidence="3">
    <location>
        <begin position="102"/>
        <end position="121"/>
    </location>
</feature>
<evidence type="ECO:0000313" key="5">
    <source>
        <dbReference type="EMBL" id="CAB4338268.1"/>
    </source>
</evidence>
<dbReference type="NCBIfam" id="TIGR00186">
    <property type="entry name" value="rRNA_methyl_3"/>
    <property type="match status" value="1"/>
</dbReference>
<dbReference type="InterPro" id="IPR004441">
    <property type="entry name" value="rRNA_MeTrfase_TrmH"/>
</dbReference>
<dbReference type="EMBL" id="CAFBNJ010000019">
    <property type="protein sequence ID" value="CAB4946387.1"/>
    <property type="molecule type" value="Genomic_DNA"/>
</dbReference>
<dbReference type="EMBL" id="CAESAL010000019">
    <property type="protein sequence ID" value="CAB4338268.1"/>
    <property type="molecule type" value="Genomic_DNA"/>
</dbReference>
<keyword evidence="1" id="KW-0489">Methyltransferase</keyword>
<dbReference type="GO" id="GO:0003723">
    <property type="term" value="F:RNA binding"/>
    <property type="evidence" value="ECO:0007669"/>
    <property type="project" value="InterPro"/>
</dbReference>
<dbReference type="GO" id="GO:0032259">
    <property type="term" value="P:methylation"/>
    <property type="evidence" value="ECO:0007669"/>
    <property type="project" value="UniProtKB-KW"/>
</dbReference>
<evidence type="ECO:0000256" key="1">
    <source>
        <dbReference type="ARBA" id="ARBA00022603"/>
    </source>
</evidence>
<dbReference type="Gene3D" id="3.40.1280.10">
    <property type="match status" value="1"/>
</dbReference>
<dbReference type="SMART" id="SM00967">
    <property type="entry name" value="SpoU_sub_bind"/>
    <property type="match status" value="1"/>
</dbReference>
<dbReference type="Pfam" id="PF08032">
    <property type="entry name" value="SpoU_sub_bind"/>
    <property type="match status" value="1"/>
</dbReference>
<evidence type="ECO:0000313" key="8">
    <source>
        <dbReference type="EMBL" id="CAB4694423.1"/>
    </source>
</evidence>
<gene>
    <name evidence="6" type="ORF">UFOPK1762_00575</name>
    <name evidence="7" type="ORF">UFOPK1906_00648</name>
    <name evidence="8" type="ORF">UFOPK2624_00171</name>
    <name evidence="9" type="ORF">UFOPK3010_00045</name>
    <name evidence="5" type="ORF">UFOPK3331_00756</name>
    <name evidence="10" type="ORF">UFOPK3785_00541</name>
    <name evidence="11" type="ORF">UFOPK4371_00225</name>
</gene>
<dbReference type="Gene3D" id="3.30.1330.30">
    <property type="match status" value="1"/>
</dbReference>
<dbReference type="InterPro" id="IPR013123">
    <property type="entry name" value="SpoU_subst-bd"/>
</dbReference>
<feature type="compositionally biased region" description="Low complexity" evidence="3">
    <location>
        <begin position="1"/>
        <end position="28"/>
    </location>
</feature>
<feature type="compositionally biased region" description="Low complexity" evidence="3">
    <location>
        <begin position="54"/>
        <end position="80"/>
    </location>
</feature>
<keyword evidence="2" id="KW-0808">Transferase</keyword>
<dbReference type="CDD" id="cd18103">
    <property type="entry name" value="SpoU-like_RlmB"/>
    <property type="match status" value="1"/>
</dbReference>
<evidence type="ECO:0000313" key="9">
    <source>
        <dbReference type="EMBL" id="CAB4792041.1"/>
    </source>
</evidence>
<dbReference type="InterPro" id="IPR029028">
    <property type="entry name" value="Alpha/beta_knot_MTases"/>
</dbReference>
<dbReference type="PANTHER" id="PTHR46429">
    <property type="entry name" value="23S RRNA (GUANOSINE-2'-O-)-METHYLTRANSFERASE RLMB"/>
    <property type="match status" value="1"/>
</dbReference>
<evidence type="ECO:0000256" key="2">
    <source>
        <dbReference type="ARBA" id="ARBA00022679"/>
    </source>
</evidence>
<evidence type="ECO:0000256" key="3">
    <source>
        <dbReference type="SAM" id="MobiDB-lite"/>
    </source>
</evidence>
<dbReference type="GO" id="GO:0006396">
    <property type="term" value="P:RNA processing"/>
    <property type="evidence" value="ECO:0007669"/>
    <property type="project" value="InterPro"/>
</dbReference>
<evidence type="ECO:0000259" key="4">
    <source>
        <dbReference type="SMART" id="SM00967"/>
    </source>
</evidence>
<dbReference type="EMBL" id="CAFBRD010000006">
    <property type="protein sequence ID" value="CAB5073845.1"/>
    <property type="molecule type" value="Genomic_DNA"/>
</dbReference>